<evidence type="ECO:0000313" key="4">
    <source>
        <dbReference type="Proteomes" id="UP000822688"/>
    </source>
</evidence>
<sequence>MAASTFVAFTAAAAPVLKPSASSTSESSESSLLGSRVEFGRSGGDFSRRRLKSLRSGTHVAQSSSSDSVRAGASSASTSRSTSTSPAAEAAEKQKEAAVMVQEFYAAINRREITSIGDLFADDCVYEDLVFPKPFVGRKAILEFFQKFMDSVGSELEFRVDDITTGDPDAAGVIWHLEWKGKPLPFSKGCSFYRCKVLNGNRQFVYGRDAVEPATKPGDFTLVALKGLAALLRTFPSLADRF</sequence>
<dbReference type="Pfam" id="PF12680">
    <property type="entry name" value="SnoaL_2"/>
    <property type="match status" value="1"/>
</dbReference>
<dbReference type="PANTHER" id="PTHR33698">
    <property type="entry name" value="NUCLEAR TRANSPORT FACTOR 2 (NTF2)-LIKE PROTEIN"/>
    <property type="match status" value="1"/>
</dbReference>
<gene>
    <name evidence="3" type="ORF">KC19_2G053000</name>
</gene>
<dbReference type="Gene3D" id="3.10.450.50">
    <property type="match status" value="1"/>
</dbReference>
<feature type="compositionally biased region" description="Low complexity" evidence="1">
    <location>
        <begin position="16"/>
        <end position="35"/>
    </location>
</feature>
<reference evidence="3" key="1">
    <citation type="submission" date="2020-06" db="EMBL/GenBank/DDBJ databases">
        <title>WGS assembly of Ceratodon purpureus strain R40.</title>
        <authorList>
            <person name="Carey S.B."/>
            <person name="Jenkins J."/>
            <person name="Shu S."/>
            <person name="Lovell J.T."/>
            <person name="Sreedasyam A."/>
            <person name="Maumus F."/>
            <person name="Tiley G.P."/>
            <person name="Fernandez-Pozo N."/>
            <person name="Barry K."/>
            <person name="Chen C."/>
            <person name="Wang M."/>
            <person name="Lipzen A."/>
            <person name="Daum C."/>
            <person name="Saski C.A."/>
            <person name="Payton A.C."/>
            <person name="Mcbreen J.C."/>
            <person name="Conrad R.E."/>
            <person name="Kollar L.M."/>
            <person name="Olsson S."/>
            <person name="Huttunen S."/>
            <person name="Landis J.B."/>
            <person name="Wickett N.J."/>
            <person name="Johnson M.G."/>
            <person name="Rensing S.A."/>
            <person name="Grimwood J."/>
            <person name="Schmutz J."/>
            <person name="Mcdaniel S.F."/>
        </authorList>
    </citation>
    <scope>NUCLEOTIDE SEQUENCE</scope>
    <source>
        <strain evidence="3">R40</strain>
    </source>
</reference>
<feature type="domain" description="SnoaL-like" evidence="2">
    <location>
        <begin position="101"/>
        <end position="195"/>
    </location>
</feature>
<evidence type="ECO:0000313" key="3">
    <source>
        <dbReference type="EMBL" id="KAG0585970.1"/>
    </source>
</evidence>
<dbReference type="InterPro" id="IPR032710">
    <property type="entry name" value="NTF2-like_dom_sf"/>
</dbReference>
<comment type="caution">
    <text evidence="3">The sequence shown here is derived from an EMBL/GenBank/DDBJ whole genome shotgun (WGS) entry which is preliminary data.</text>
</comment>
<feature type="compositionally biased region" description="Low complexity" evidence="1">
    <location>
        <begin position="61"/>
        <end position="89"/>
    </location>
</feature>
<accession>A0A8T0IQD8</accession>
<evidence type="ECO:0000259" key="2">
    <source>
        <dbReference type="Pfam" id="PF12680"/>
    </source>
</evidence>
<dbReference type="SUPFAM" id="SSF54427">
    <property type="entry name" value="NTF2-like"/>
    <property type="match status" value="1"/>
</dbReference>
<feature type="region of interest" description="Disordered" evidence="1">
    <location>
        <begin position="16"/>
        <end position="91"/>
    </location>
</feature>
<organism evidence="3 4">
    <name type="scientific">Ceratodon purpureus</name>
    <name type="common">Fire moss</name>
    <name type="synonym">Dicranum purpureum</name>
    <dbReference type="NCBI Taxonomy" id="3225"/>
    <lineage>
        <taxon>Eukaryota</taxon>
        <taxon>Viridiplantae</taxon>
        <taxon>Streptophyta</taxon>
        <taxon>Embryophyta</taxon>
        <taxon>Bryophyta</taxon>
        <taxon>Bryophytina</taxon>
        <taxon>Bryopsida</taxon>
        <taxon>Dicranidae</taxon>
        <taxon>Pseudoditrichales</taxon>
        <taxon>Ditrichaceae</taxon>
        <taxon>Ceratodon</taxon>
    </lineage>
</organism>
<keyword evidence="4" id="KW-1185">Reference proteome</keyword>
<dbReference type="AlphaFoldDB" id="A0A8T0IQD8"/>
<dbReference type="Proteomes" id="UP000822688">
    <property type="component" value="Chromosome 2"/>
</dbReference>
<evidence type="ECO:0000256" key="1">
    <source>
        <dbReference type="SAM" id="MobiDB-lite"/>
    </source>
</evidence>
<proteinExistence type="predicted"/>
<dbReference type="InterPro" id="IPR037401">
    <property type="entry name" value="SnoaL-like"/>
</dbReference>
<protein>
    <recommendedName>
        <fullName evidence="2">SnoaL-like domain-containing protein</fullName>
    </recommendedName>
</protein>
<dbReference type="EMBL" id="CM026422">
    <property type="protein sequence ID" value="KAG0585970.1"/>
    <property type="molecule type" value="Genomic_DNA"/>
</dbReference>
<name>A0A8T0IQD8_CERPU</name>
<dbReference type="PANTHER" id="PTHR33698:SF3">
    <property type="entry name" value="OS09G0266000 PROTEIN"/>
    <property type="match status" value="1"/>
</dbReference>